<dbReference type="AlphaFoldDB" id="A0A1M6NZL4"/>
<keyword evidence="1" id="KW-0812">Transmembrane</keyword>
<accession>A0A1M6NZL4</accession>
<reference evidence="2 3" key="1">
    <citation type="submission" date="2016-11" db="EMBL/GenBank/DDBJ databases">
        <authorList>
            <person name="Jaros S."/>
            <person name="Januszkiewicz K."/>
            <person name="Wedrychowicz H."/>
        </authorList>
    </citation>
    <scope>NUCLEOTIDE SEQUENCE [LARGE SCALE GENOMIC DNA]</scope>
    <source>
        <strain evidence="2 3">DSM 5091</strain>
    </source>
</reference>
<evidence type="ECO:0000256" key="1">
    <source>
        <dbReference type="SAM" id="Phobius"/>
    </source>
</evidence>
<evidence type="ECO:0000313" key="2">
    <source>
        <dbReference type="EMBL" id="SHK01108.1"/>
    </source>
</evidence>
<keyword evidence="1" id="KW-0472">Membrane</keyword>
<dbReference type="Proteomes" id="UP000184171">
    <property type="component" value="Unassembled WGS sequence"/>
</dbReference>
<organism evidence="2 3">
    <name type="scientific">Malonomonas rubra DSM 5091</name>
    <dbReference type="NCBI Taxonomy" id="1122189"/>
    <lineage>
        <taxon>Bacteria</taxon>
        <taxon>Pseudomonadati</taxon>
        <taxon>Thermodesulfobacteriota</taxon>
        <taxon>Desulfuromonadia</taxon>
        <taxon>Desulfuromonadales</taxon>
        <taxon>Geopsychrobacteraceae</taxon>
        <taxon>Malonomonas</taxon>
    </lineage>
</organism>
<evidence type="ECO:0000313" key="3">
    <source>
        <dbReference type="Proteomes" id="UP000184171"/>
    </source>
</evidence>
<dbReference type="OrthoDB" id="7107907at2"/>
<keyword evidence="1" id="KW-1133">Transmembrane helix</keyword>
<sequence>MMKTILEIYALAVCFFTVACFVITLGLALWNVVELSAPEFTINNQKYECHQTDEAYRDCFSDQYKYRKKESPETFPTGEVLTKKREFEYSQIIKSERREALQGIVQKSIIILVDIILFIIHWKLAIRARENAS</sequence>
<dbReference type="RefSeq" id="WP_072910232.1">
    <property type="nucleotide sequence ID" value="NZ_FQZT01000042.1"/>
</dbReference>
<proteinExistence type="predicted"/>
<dbReference type="PROSITE" id="PS51257">
    <property type="entry name" value="PROKAR_LIPOPROTEIN"/>
    <property type="match status" value="1"/>
</dbReference>
<feature type="transmembrane region" description="Helical" evidence="1">
    <location>
        <begin position="104"/>
        <end position="124"/>
    </location>
</feature>
<gene>
    <name evidence="2" type="ORF">SAMN02745165_03742</name>
</gene>
<dbReference type="EMBL" id="FQZT01000042">
    <property type="protein sequence ID" value="SHK01108.1"/>
    <property type="molecule type" value="Genomic_DNA"/>
</dbReference>
<keyword evidence="3" id="KW-1185">Reference proteome</keyword>
<name>A0A1M6NZL4_MALRU</name>
<protein>
    <submittedName>
        <fullName evidence="2">Uncharacterized protein</fullName>
    </submittedName>
</protein>
<feature type="transmembrane region" description="Helical" evidence="1">
    <location>
        <begin position="9"/>
        <end position="30"/>
    </location>
</feature>